<sequence length="86" mass="9692">MTDKPIRDDPNRLMELVVTRHVWGWGLSPEQMQEKLAAALDEDRRHLVAVRRKEDGRLAVEFSPELGDVGRAFIEASKAAPTNLPS</sequence>
<proteinExistence type="predicted"/>
<comment type="caution">
    <text evidence="1">The sequence shown here is derived from an EMBL/GenBank/DDBJ whole genome shotgun (WGS) entry which is preliminary data.</text>
</comment>
<protein>
    <submittedName>
        <fullName evidence="1">Uncharacterized protein</fullName>
    </submittedName>
</protein>
<dbReference type="RefSeq" id="WP_171708920.1">
    <property type="nucleotide sequence ID" value="NZ_JAAVLW010000002.1"/>
</dbReference>
<evidence type="ECO:0000313" key="2">
    <source>
        <dbReference type="Proteomes" id="UP000528734"/>
    </source>
</evidence>
<gene>
    <name evidence="1" type="ORF">HCN50_07265</name>
</gene>
<accession>A0A7Y4H1X8</accession>
<name>A0A7Y4H1X8_9BRAD</name>
<dbReference type="EMBL" id="JAAVLW010000002">
    <property type="protein sequence ID" value="NOJ46046.1"/>
    <property type="molecule type" value="Genomic_DNA"/>
</dbReference>
<evidence type="ECO:0000313" key="1">
    <source>
        <dbReference type="EMBL" id="NOJ46046.1"/>
    </source>
</evidence>
<organism evidence="1 2">
    <name type="scientific">Bradyrhizobium archetypum</name>
    <dbReference type="NCBI Taxonomy" id="2721160"/>
    <lineage>
        <taxon>Bacteria</taxon>
        <taxon>Pseudomonadati</taxon>
        <taxon>Pseudomonadota</taxon>
        <taxon>Alphaproteobacteria</taxon>
        <taxon>Hyphomicrobiales</taxon>
        <taxon>Nitrobacteraceae</taxon>
        <taxon>Bradyrhizobium</taxon>
    </lineage>
</organism>
<dbReference type="Proteomes" id="UP000528734">
    <property type="component" value="Unassembled WGS sequence"/>
</dbReference>
<keyword evidence="2" id="KW-1185">Reference proteome</keyword>
<reference evidence="1 2" key="1">
    <citation type="submission" date="2020-03" db="EMBL/GenBank/DDBJ databases">
        <title>Bradyrhizobium diversity isolated from nodules of Muelleranthus trifoliolatus.</title>
        <authorList>
            <person name="Klepa M."/>
            <person name="Helene L."/>
            <person name="Hungria M."/>
        </authorList>
    </citation>
    <scope>NUCLEOTIDE SEQUENCE [LARGE SCALE GENOMIC DNA]</scope>
    <source>
        <strain evidence="1 2">WSM 1744</strain>
    </source>
</reference>
<dbReference type="AlphaFoldDB" id="A0A7Y4H1X8"/>